<dbReference type="RefSeq" id="WP_025358315.1">
    <property type="nucleotide sequence ID" value="NZ_CP007155.1"/>
</dbReference>
<reference evidence="1 2" key="1">
    <citation type="journal article" date="2014" name="BMC Genomics">
        <title>Complete genome sequence of producer of the glycopeptide antibiotic Aculeximycin Kutzneria albida DSM 43870T, a representative of minor genus of Pseudonocardiaceae.</title>
        <authorList>
            <person name="Rebets Y."/>
            <person name="Tokovenko B."/>
            <person name="Lushchyk I."/>
            <person name="Ruckert C."/>
            <person name="Zaburannyi N."/>
            <person name="Bechthold A."/>
            <person name="Kalinowski J."/>
            <person name="Luzhetskyy A."/>
        </authorList>
    </citation>
    <scope>NUCLEOTIDE SEQUENCE [LARGE SCALE GENOMIC DNA]</scope>
    <source>
        <strain evidence="1">DSM 43870</strain>
    </source>
</reference>
<evidence type="ECO:0008006" key="3">
    <source>
        <dbReference type="Google" id="ProtNLM"/>
    </source>
</evidence>
<dbReference type="KEGG" id="kal:KALB_4934"/>
<organism evidence="1 2">
    <name type="scientific">Kutzneria albida DSM 43870</name>
    <dbReference type="NCBI Taxonomy" id="1449976"/>
    <lineage>
        <taxon>Bacteria</taxon>
        <taxon>Bacillati</taxon>
        <taxon>Actinomycetota</taxon>
        <taxon>Actinomycetes</taxon>
        <taxon>Pseudonocardiales</taxon>
        <taxon>Pseudonocardiaceae</taxon>
        <taxon>Kutzneria</taxon>
    </lineage>
</organism>
<evidence type="ECO:0000313" key="1">
    <source>
        <dbReference type="EMBL" id="AHH98296.1"/>
    </source>
</evidence>
<dbReference type="AlphaFoldDB" id="W5WCM1"/>
<accession>W5WCM1</accession>
<gene>
    <name evidence="1" type="ORF">KALB_4934</name>
</gene>
<proteinExistence type="predicted"/>
<name>W5WCM1_9PSEU</name>
<dbReference type="Proteomes" id="UP000019225">
    <property type="component" value="Chromosome"/>
</dbReference>
<dbReference type="eggNOG" id="ENOG5030KXN">
    <property type="taxonomic scope" value="Bacteria"/>
</dbReference>
<evidence type="ECO:0000313" key="2">
    <source>
        <dbReference type="Proteomes" id="UP000019225"/>
    </source>
</evidence>
<dbReference type="HOGENOM" id="CLU_1213549_0_0_11"/>
<sequence length="228" mass="25652">MADSPQDILAKAADLLAELAGKATPGPWEWQHWGDSVELVHPQDIAGTPLHPMNVLKAEAEHWPPNDADQRWIALMSPFMASRIEAWLRGTALRGQFSWDGPILDEDLAALQVAQIILERAAKINARTYRNKPVEIQAMRWDGTAEGTIPIIDWVLANGGRANYYCYYCTNTDRCATNDCDIPHTIAIRTLEDVMHANFGDWIIRGVKGEFYPCRDDIFQATYEEVSV</sequence>
<dbReference type="EMBL" id="CP007155">
    <property type="protein sequence ID" value="AHH98296.1"/>
    <property type="molecule type" value="Genomic_DNA"/>
</dbReference>
<protein>
    <recommendedName>
        <fullName evidence="3">Phage protein</fullName>
    </recommendedName>
</protein>
<keyword evidence="2" id="KW-1185">Reference proteome</keyword>
<dbReference type="STRING" id="1449976.KALB_4934"/>